<evidence type="ECO:0000259" key="6">
    <source>
        <dbReference type="Pfam" id="PF23121"/>
    </source>
</evidence>
<gene>
    <name evidence="7" type="ORF">GQ55_3G036800</name>
</gene>
<evidence type="ECO:0000256" key="1">
    <source>
        <dbReference type="ARBA" id="ARBA00022723"/>
    </source>
</evidence>
<feature type="domain" description="AIPP2-like SPOC-like" evidence="6">
    <location>
        <begin position="1"/>
        <end position="41"/>
    </location>
</feature>
<keyword evidence="3" id="KW-0862">Zinc</keyword>
<dbReference type="GO" id="GO:0034244">
    <property type="term" value="P:negative regulation of transcription elongation by RNA polymerase II"/>
    <property type="evidence" value="ECO:0007669"/>
    <property type="project" value="InterPro"/>
</dbReference>
<evidence type="ECO:0000256" key="4">
    <source>
        <dbReference type="ARBA" id="ARBA00023015"/>
    </source>
</evidence>
<dbReference type="Pfam" id="PF23121">
    <property type="entry name" value="SPOC_AIPP2"/>
    <property type="match status" value="1"/>
</dbReference>
<dbReference type="InterPro" id="IPR056280">
    <property type="entry name" value="AIPP2-like_SPOC"/>
</dbReference>
<dbReference type="Proteomes" id="UP000244336">
    <property type="component" value="Chromosome 3"/>
</dbReference>
<evidence type="ECO:0000313" key="8">
    <source>
        <dbReference type="Proteomes" id="UP000244336"/>
    </source>
</evidence>
<evidence type="ECO:0000256" key="3">
    <source>
        <dbReference type="ARBA" id="ARBA00022833"/>
    </source>
</evidence>
<dbReference type="Gramene" id="PUZ63049">
    <property type="protein sequence ID" value="PUZ63049"/>
    <property type="gene ID" value="GQ55_3G036800"/>
</dbReference>
<evidence type="ECO:0000256" key="5">
    <source>
        <dbReference type="ARBA" id="ARBA00023163"/>
    </source>
</evidence>
<dbReference type="InterPro" id="IPR049914">
    <property type="entry name" value="PHD1-3/5-6"/>
</dbReference>
<dbReference type="GO" id="GO:0008270">
    <property type="term" value="F:zinc ion binding"/>
    <property type="evidence" value="ECO:0007669"/>
    <property type="project" value="UniProtKB-KW"/>
</dbReference>
<accession>A0A2T7E5D4</accession>
<dbReference type="OrthoDB" id="787165at2759"/>
<sequence length="228" mass="25112">MDKDLVLRAAIDEAEMLIFPSLLLPERHQRFQTKHYLWAAFKAKEDKGAVIVEQEEKEKQLDSCQLAEVQSEESDQEKILMKCDKPLVLVNKQLPANSIQEVVTCCIQGPTNMRLGREAPEERILRESSHQAVGTRASTAVATDATTVANAATVPSEATSFATNTDPVPANHRPISPSMEARPCSSSVFSIVVRQTPDLEPKVQQFIKDMESEGSLVAVMQGEAIGPR</sequence>
<dbReference type="AlphaFoldDB" id="A0A2T7E5D4"/>
<keyword evidence="2" id="KW-0863">Zinc-finger</keyword>
<evidence type="ECO:0000313" key="7">
    <source>
        <dbReference type="EMBL" id="PUZ63049.1"/>
    </source>
</evidence>
<dbReference type="STRING" id="1504633.A0A2T7E5D4"/>
<dbReference type="GO" id="GO:0140566">
    <property type="term" value="F:histone reader activity"/>
    <property type="evidence" value="ECO:0007669"/>
    <property type="project" value="InterPro"/>
</dbReference>
<keyword evidence="1" id="KW-0479">Metal-binding</keyword>
<evidence type="ECO:0000256" key="2">
    <source>
        <dbReference type="ARBA" id="ARBA00022771"/>
    </source>
</evidence>
<keyword evidence="4" id="KW-0805">Transcription regulation</keyword>
<keyword evidence="5" id="KW-0804">Transcription</keyword>
<dbReference type="PANTHER" id="PTHR33304">
    <property type="match status" value="1"/>
</dbReference>
<keyword evidence="8" id="KW-1185">Reference proteome</keyword>
<protein>
    <recommendedName>
        <fullName evidence="6">AIPP2-like SPOC-like domain-containing protein</fullName>
    </recommendedName>
</protein>
<dbReference type="PANTHER" id="PTHR33304:SF49">
    <property type="entry name" value="OS12G0161500 PROTEIN"/>
    <property type="match status" value="1"/>
</dbReference>
<name>A0A2T7E5D4_9POAL</name>
<organism evidence="7 8">
    <name type="scientific">Panicum hallii var. hallii</name>
    <dbReference type="NCBI Taxonomy" id="1504633"/>
    <lineage>
        <taxon>Eukaryota</taxon>
        <taxon>Viridiplantae</taxon>
        <taxon>Streptophyta</taxon>
        <taxon>Embryophyta</taxon>
        <taxon>Tracheophyta</taxon>
        <taxon>Spermatophyta</taxon>
        <taxon>Magnoliopsida</taxon>
        <taxon>Liliopsida</taxon>
        <taxon>Poales</taxon>
        <taxon>Poaceae</taxon>
        <taxon>PACMAD clade</taxon>
        <taxon>Panicoideae</taxon>
        <taxon>Panicodae</taxon>
        <taxon>Paniceae</taxon>
        <taxon>Panicinae</taxon>
        <taxon>Panicum</taxon>
        <taxon>Panicum sect. Panicum</taxon>
    </lineage>
</organism>
<reference evidence="7 8" key="1">
    <citation type="submission" date="2018-04" db="EMBL/GenBank/DDBJ databases">
        <title>WGS assembly of Panicum hallii var. hallii HAL2.</title>
        <authorList>
            <person name="Lovell J."/>
            <person name="Jenkins J."/>
            <person name="Lowry D."/>
            <person name="Mamidi S."/>
            <person name="Sreedasyam A."/>
            <person name="Weng X."/>
            <person name="Barry K."/>
            <person name="Bonette J."/>
            <person name="Campitelli B."/>
            <person name="Daum C."/>
            <person name="Gordon S."/>
            <person name="Gould B."/>
            <person name="Lipzen A."/>
            <person name="MacQueen A."/>
            <person name="Palacio-Mejia J."/>
            <person name="Plott C."/>
            <person name="Shakirov E."/>
            <person name="Shu S."/>
            <person name="Yoshinaga Y."/>
            <person name="Zane M."/>
            <person name="Rokhsar D."/>
            <person name="Grimwood J."/>
            <person name="Schmutz J."/>
            <person name="Juenger T."/>
        </authorList>
    </citation>
    <scope>NUCLEOTIDE SEQUENCE [LARGE SCALE GENOMIC DNA]</scope>
    <source>
        <strain evidence="8">cv. HAL2</strain>
    </source>
</reference>
<proteinExistence type="predicted"/>
<dbReference type="EMBL" id="CM009751">
    <property type="protein sequence ID" value="PUZ63049.1"/>
    <property type="molecule type" value="Genomic_DNA"/>
</dbReference>